<evidence type="ECO:0000313" key="4">
    <source>
        <dbReference type="Proteomes" id="UP000683417"/>
    </source>
</evidence>
<gene>
    <name evidence="3" type="ORF">BGTH12_LOCUS5546</name>
</gene>
<evidence type="ECO:0000313" key="3">
    <source>
        <dbReference type="EMBL" id="CAD6504188.1"/>
    </source>
</evidence>
<evidence type="ECO:0000256" key="1">
    <source>
        <dbReference type="SAM" id="MobiDB-lite"/>
    </source>
</evidence>
<feature type="region of interest" description="Disordered" evidence="1">
    <location>
        <begin position="45"/>
        <end position="79"/>
    </location>
</feature>
<feature type="signal peptide" evidence="2">
    <location>
        <begin position="1"/>
        <end position="21"/>
    </location>
</feature>
<feature type="compositionally biased region" description="Basic and acidic residues" evidence="1">
    <location>
        <begin position="49"/>
        <end position="70"/>
    </location>
</feature>
<comment type="caution">
    <text evidence="3">The sequence shown here is derived from an EMBL/GenBank/DDBJ whole genome shotgun (WGS) entry which is preliminary data.</text>
</comment>
<proteinExistence type="predicted"/>
<sequence length="175" mass="18161">MYSRVILISILAAMASSNVSASLIPIGSSDVAAIQETRDIPVDVAPTLNDKRANDDKGKGKDAAKQKDASAAEADGGDGGVFGKCEPKMIFQGGLGNRPETEFTFQSSDPTCSDGQGEALNPNIITKHIKDVVDNKCGASEKGKALVAAAVTKVEGLKVRDQSVADTWNKALGLA</sequence>
<name>A0A9W4GGT1_BLUGR</name>
<protein>
    <submittedName>
        <fullName evidence="3">BgTH12-05922</fullName>
    </submittedName>
</protein>
<dbReference type="EMBL" id="CAJHIT010000008">
    <property type="protein sequence ID" value="CAD6504188.1"/>
    <property type="molecule type" value="Genomic_DNA"/>
</dbReference>
<evidence type="ECO:0000256" key="2">
    <source>
        <dbReference type="SAM" id="SignalP"/>
    </source>
</evidence>
<accession>A0A9W4GGT1</accession>
<dbReference type="AlphaFoldDB" id="A0A9W4GGT1"/>
<reference evidence="3" key="1">
    <citation type="submission" date="2020-10" db="EMBL/GenBank/DDBJ databases">
        <authorList>
            <person name="Muller C M."/>
        </authorList>
    </citation>
    <scope>NUCLEOTIDE SEQUENCE</scope>
    <source>
        <strain evidence="3">THUN-12</strain>
    </source>
</reference>
<dbReference type="Proteomes" id="UP000683417">
    <property type="component" value="Unassembled WGS sequence"/>
</dbReference>
<organism evidence="3 4">
    <name type="scientific">Blumeria graminis f. sp. triticale</name>
    <dbReference type="NCBI Taxonomy" id="1689686"/>
    <lineage>
        <taxon>Eukaryota</taxon>
        <taxon>Fungi</taxon>
        <taxon>Dikarya</taxon>
        <taxon>Ascomycota</taxon>
        <taxon>Pezizomycotina</taxon>
        <taxon>Leotiomycetes</taxon>
        <taxon>Erysiphales</taxon>
        <taxon>Erysiphaceae</taxon>
        <taxon>Blumeria</taxon>
    </lineage>
</organism>
<feature type="chain" id="PRO_5040930445" evidence="2">
    <location>
        <begin position="22"/>
        <end position="175"/>
    </location>
</feature>
<keyword evidence="2" id="KW-0732">Signal</keyword>